<reference evidence="11 12" key="1">
    <citation type="journal article" date="2023" name="Insect Mol. Biol.">
        <title>Genome sequencing provides insights into the evolution of gene families encoding plant cell wall-degrading enzymes in longhorned beetles.</title>
        <authorList>
            <person name="Shin N.R."/>
            <person name="Okamura Y."/>
            <person name="Kirsch R."/>
            <person name="Pauchet Y."/>
        </authorList>
    </citation>
    <scope>NUCLEOTIDE SEQUENCE [LARGE SCALE GENOMIC DNA]</scope>
    <source>
        <strain evidence="11">EAD_L_NR</strain>
    </source>
</reference>
<evidence type="ECO:0000256" key="5">
    <source>
        <dbReference type="ARBA" id="ARBA00035231"/>
    </source>
</evidence>
<evidence type="ECO:0000256" key="3">
    <source>
        <dbReference type="ARBA" id="ARBA00023054"/>
    </source>
</evidence>
<dbReference type="Pfam" id="PF13300">
    <property type="entry name" value="DUF4078"/>
    <property type="match status" value="1"/>
</dbReference>
<feature type="region of interest" description="Disordered" evidence="8">
    <location>
        <begin position="172"/>
        <end position="231"/>
    </location>
</feature>
<feature type="compositionally biased region" description="Basic and acidic residues" evidence="8">
    <location>
        <begin position="445"/>
        <end position="455"/>
    </location>
</feature>
<dbReference type="Gene3D" id="3.30.1330.30">
    <property type="match status" value="1"/>
</dbReference>
<keyword evidence="3 7" id="KW-0175">Coiled coil</keyword>
<dbReference type="InterPro" id="IPR057464">
    <property type="entry name" value="CCDC174_GRSR"/>
</dbReference>
<dbReference type="GO" id="GO:0003735">
    <property type="term" value="F:structural constituent of ribosome"/>
    <property type="evidence" value="ECO:0007669"/>
    <property type="project" value="InterPro"/>
</dbReference>
<evidence type="ECO:0000256" key="8">
    <source>
        <dbReference type="SAM" id="MobiDB-lite"/>
    </source>
</evidence>
<dbReference type="NCBIfam" id="NF002172">
    <property type="entry name" value="PRK01018.1"/>
    <property type="match status" value="1"/>
</dbReference>
<dbReference type="PROSITE" id="PS00709">
    <property type="entry name" value="RIBOSOMAL_L30E_1"/>
    <property type="match status" value="1"/>
</dbReference>
<comment type="caution">
    <text evidence="11">The sequence shown here is derived from an EMBL/GenBank/DDBJ whole genome shotgun (WGS) entry which is preliminary data.</text>
</comment>
<comment type="similarity">
    <text evidence="1">Belongs to the eukaryotic ribosomal protein eL30 family.</text>
</comment>
<feature type="compositionally biased region" description="Basic and acidic residues" evidence="8">
    <location>
        <begin position="130"/>
        <end position="148"/>
    </location>
</feature>
<dbReference type="EMBL" id="JANEYG010000008">
    <property type="protein sequence ID" value="KAJ8921808.1"/>
    <property type="molecule type" value="Genomic_DNA"/>
</dbReference>
<feature type="region of interest" description="Disordered" evidence="8">
    <location>
        <begin position="321"/>
        <end position="375"/>
    </location>
</feature>
<dbReference type="HAMAP" id="MF_00481">
    <property type="entry name" value="Ribosomal_eL30"/>
    <property type="match status" value="1"/>
</dbReference>
<dbReference type="Proteomes" id="UP001159042">
    <property type="component" value="Unassembled WGS sequence"/>
</dbReference>
<evidence type="ECO:0000256" key="2">
    <source>
        <dbReference type="ARBA" id="ARBA00022980"/>
    </source>
</evidence>
<dbReference type="InterPro" id="IPR029064">
    <property type="entry name" value="Ribosomal_eL30-like_sf"/>
</dbReference>
<feature type="compositionally biased region" description="Basic and acidic residues" evidence="8">
    <location>
        <begin position="422"/>
        <end position="435"/>
    </location>
</feature>
<feature type="compositionally biased region" description="Polar residues" evidence="8">
    <location>
        <begin position="184"/>
        <end position="195"/>
    </location>
</feature>
<dbReference type="Pfam" id="PF01248">
    <property type="entry name" value="Ribosomal_L7Ae"/>
    <property type="match status" value="1"/>
</dbReference>
<dbReference type="InterPro" id="IPR004038">
    <property type="entry name" value="Ribosomal_eL8/eL30/eS12/Gad45"/>
</dbReference>
<evidence type="ECO:0000259" key="9">
    <source>
        <dbReference type="Pfam" id="PF01248"/>
    </source>
</evidence>
<keyword evidence="4" id="KW-0687">Ribonucleoprotein</keyword>
<feature type="compositionally biased region" description="Acidic residues" evidence="8">
    <location>
        <begin position="114"/>
        <end position="129"/>
    </location>
</feature>
<dbReference type="InterPro" id="IPR000231">
    <property type="entry name" value="Ribosomal_eL30"/>
</dbReference>
<dbReference type="AlphaFoldDB" id="A0AAV8W5T0"/>
<feature type="region of interest" description="Disordered" evidence="8">
    <location>
        <begin position="275"/>
        <end position="297"/>
    </location>
</feature>
<dbReference type="GO" id="GO:0022625">
    <property type="term" value="C:cytosolic large ribosomal subunit"/>
    <property type="evidence" value="ECO:0007669"/>
    <property type="project" value="InterPro"/>
</dbReference>
<dbReference type="GO" id="GO:0005634">
    <property type="term" value="C:nucleus"/>
    <property type="evidence" value="ECO:0007669"/>
    <property type="project" value="TreeGrafter"/>
</dbReference>
<feature type="region of interest" description="Disordered" evidence="8">
    <location>
        <begin position="400"/>
        <end position="455"/>
    </location>
</feature>
<dbReference type="GO" id="GO:0003723">
    <property type="term" value="F:RNA binding"/>
    <property type="evidence" value="ECO:0007669"/>
    <property type="project" value="InterPro"/>
</dbReference>
<evidence type="ECO:0000256" key="4">
    <source>
        <dbReference type="ARBA" id="ARBA00023274"/>
    </source>
</evidence>
<keyword evidence="12" id="KW-1185">Reference proteome</keyword>
<feature type="domain" description="CCDC174 alpha/beta GRSR" evidence="10">
    <location>
        <begin position="147"/>
        <end position="175"/>
    </location>
</feature>
<dbReference type="PANTHER" id="PTHR15885:SF1">
    <property type="entry name" value="COILED-COIL DOMAIN-CONTAINING PROTEIN 174"/>
    <property type="match status" value="1"/>
</dbReference>
<feature type="compositionally biased region" description="Basic and acidic residues" evidence="8">
    <location>
        <begin position="172"/>
        <end position="183"/>
    </location>
</feature>
<feature type="coiled-coil region" evidence="7">
    <location>
        <begin position="11"/>
        <end position="73"/>
    </location>
</feature>
<feature type="domain" description="Ribosomal protein eL8/eL30/eS12/Gadd45" evidence="9">
    <location>
        <begin position="597"/>
        <end position="689"/>
    </location>
</feature>
<feature type="region of interest" description="Disordered" evidence="8">
    <location>
        <begin position="109"/>
        <end position="148"/>
    </location>
</feature>
<evidence type="ECO:0000256" key="6">
    <source>
        <dbReference type="ARBA" id="ARBA00035336"/>
    </source>
</evidence>
<evidence type="ECO:0000256" key="1">
    <source>
        <dbReference type="ARBA" id="ARBA00007326"/>
    </source>
</evidence>
<dbReference type="InterPro" id="IPR025066">
    <property type="entry name" value="CCDC174-like"/>
</dbReference>
<dbReference type="SUPFAM" id="SSF55315">
    <property type="entry name" value="L30e-like"/>
    <property type="match status" value="1"/>
</dbReference>
<keyword evidence="2" id="KW-0689">Ribosomal protein</keyword>
<dbReference type="InterPro" id="IPR022991">
    <property type="entry name" value="Ribosomal_eL30_CS"/>
</dbReference>
<organism evidence="11 12">
    <name type="scientific">Exocentrus adspersus</name>
    <dbReference type="NCBI Taxonomy" id="1586481"/>
    <lineage>
        <taxon>Eukaryota</taxon>
        <taxon>Metazoa</taxon>
        <taxon>Ecdysozoa</taxon>
        <taxon>Arthropoda</taxon>
        <taxon>Hexapoda</taxon>
        <taxon>Insecta</taxon>
        <taxon>Pterygota</taxon>
        <taxon>Neoptera</taxon>
        <taxon>Endopterygota</taxon>
        <taxon>Coleoptera</taxon>
        <taxon>Polyphaga</taxon>
        <taxon>Cucujiformia</taxon>
        <taxon>Chrysomeloidea</taxon>
        <taxon>Cerambycidae</taxon>
        <taxon>Lamiinae</taxon>
        <taxon>Acanthocinini</taxon>
        <taxon>Exocentrus</taxon>
    </lineage>
</organism>
<sequence>MSTYEISKSSLLSLKAEILRKQQELVKAKADNEIKIKIIKKNTPLEIKNKGIEARLRNDITEEEENLLKLSKSALEAKSKLYDRLSSGKLTRDELERKKRFLVRFDKKNPDQPIDFEDSEPEEYPESDQEYYHSDEETANKDPGEKWVDYTDCLGRTRKCLQKDLQYIKAKDEDLRKTVEAKNKTTPSAEQTGNSVDEKRNDDDEKKNSLDPGDSKSEISNEESELLSNDMRRELLRKQWEKEEEELRNKSNIHYQDILFGEARTHGVGYYGFSKDEEERSKQQEALKKLRTETEEKQRRAQELKAIREKQLAARIKAAKDRRRARLGLPPEEEEAEPTAAVPEISEEEKKKQKELLKKKEETEKQLERARKKHLRPWDIGKEGVKEHYEMSQEEWVEKKREERPEEFAPPQAYTGRKFRSAFKESQSDDVDRSLKFTTKKSKEKNKTRDDCFSQVYKKDFPQDRDFDPVHENTASDAGPFTPTPIENLCDTADFDDHLLVEHNRAMSGIKNQNSSDGEANNTFTRRGVEVAPPPTFDYYGPSGSKKPKFTKQTVDIENSIEQGLKFLRKQVEERQTTARQRSNMVAQKKQKKAIESINSRLALVMKSGKYCLGYKQTLKTLRQGKAKLIIISNNTPPLRRSEIEYYAMLAKTGVHHYTGNNVELGTACGKYFRVCAMSITDPGDSDIIRSMPAGDGGPQ</sequence>
<gene>
    <name evidence="11" type="ORF">NQ315_008437</name>
</gene>
<evidence type="ECO:0000313" key="12">
    <source>
        <dbReference type="Proteomes" id="UP001159042"/>
    </source>
</evidence>
<dbReference type="FunFam" id="3.30.1330.30:FF:000001">
    <property type="entry name" value="60S ribosomal protein L30"/>
    <property type="match status" value="1"/>
</dbReference>
<feature type="compositionally biased region" description="Basic and acidic residues" evidence="8">
    <location>
        <begin position="348"/>
        <end position="369"/>
    </location>
</feature>
<name>A0AAV8W5T0_9CUCU</name>
<evidence type="ECO:0000259" key="10">
    <source>
        <dbReference type="Pfam" id="PF25449"/>
    </source>
</evidence>
<dbReference type="Pfam" id="PF25449">
    <property type="entry name" value="CCDC174_GRSR"/>
    <property type="match status" value="1"/>
</dbReference>
<feature type="compositionally biased region" description="Basic and acidic residues" evidence="8">
    <location>
        <begin position="196"/>
        <end position="219"/>
    </location>
</feature>
<accession>A0AAV8W5T0</accession>
<evidence type="ECO:0000313" key="11">
    <source>
        <dbReference type="EMBL" id="KAJ8921808.1"/>
    </source>
</evidence>
<dbReference type="PANTHER" id="PTHR15885">
    <property type="entry name" value="COILED-COIL DOMAIN-CONTAINING PROTEIN 174"/>
    <property type="match status" value="1"/>
</dbReference>
<protein>
    <recommendedName>
        <fullName evidence="5">Large ribosomal subunit protein eL30</fullName>
    </recommendedName>
    <alternativeName>
        <fullName evidence="6">60S ribosomal protein L30</fullName>
    </alternativeName>
</protein>
<proteinExistence type="inferred from homology"/>
<dbReference type="PROSITE" id="PS00993">
    <property type="entry name" value="RIBOSOMAL_L30E_2"/>
    <property type="match status" value="1"/>
</dbReference>
<evidence type="ECO:0000256" key="7">
    <source>
        <dbReference type="SAM" id="Coils"/>
    </source>
</evidence>